<dbReference type="GO" id="GO:0003924">
    <property type="term" value="F:GTPase activity"/>
    <property type="evidence" value="ECO:0007669"/>
    <property type="project" value="InterPro"/>
</dbReference>
<evidence type="ECO:0000256" key="2">
    <source>
        <dbReference type="ARBA" id="ARBA00023134"/>
    </source>
</evidence>
<dbReference type="PRINTS" id="PR00449">
    <property type="entry name" value="RASTRNSFRMNG"/>
</dbReference>
<dbReference type="InterPro" id="IPR005225">
    <property type="entry name" value="Small_GTP-bd"/>
</dbReference>
<dbReference type="SMART" id="SM00173">
    <property type="entry name" value="RAS"/>
    <property type="match status" value="1"/>
</dbReference>
<dbReference type="EnsemblMetazoa" id="BGLB007570-RB">
    <property type="protein sequence ID" value="BGLB007570-PB"/>
    <property type="gene ID" value="BGLB007570"/>
</dbReference>
<dbReference type="VEuPathDB" id="VectorBase:BGLAX_034261"/>
<dbReference type="AlphaFoldDB" id="A0A2C9JT05"/>
<accession>A0A2C9JT05</accession>
<dbReference type="PROSITE" id="PS51419">
    <property type="entry name" value="RAB"/>
    <property type="match status" value="1"/>
</dbReference>
<dbReference type="SMART" id="SM00175">
    <property type="entry name" value="RAB"/>
    <property type="match status" value="1"/>
</dbReference>
<dbReference type="Proteomes" id="UP000076420">
    <property type="component" value="Unassembled WGS sequence"/>
</dbReference>
<dbReference type="PANTHER" id="PTHR47977">
    <property type="entry name" value="RAS-RELATED PROTEIN RAB"/>
    <property type="match status" value="1"/>
</dbReference>
<dbReference type="SUPFAM" id="SSF52540">
    <property type="entry name" value="P-loop containing nucleoside triphosphate hydrolases"/>
    <property type="match status" value="1"/>
</dbReference>
<dbReference type="FunFam" id="3.40.50.300:FF:001447">
    <property type="entry name" value="Ras-related protein Rab-1B"/>
    <property type="match status" value="1"/>
</dbReference>
<name>A0A2C9JT05_BIOGL</name>
<dbReference type="NCBIfam" id="TIGR00231">
    <property type="entry name" value="small_GTP"/>
    <property type="match status" value="1"/>
</dbReference>
<gene>
    <name evidence="3" type="primary">106066891</name>
</gene>
<sequence length="223" mass="25377">MLQEYLLKIVIIGHEGVGKTSLLLRYTDERFQEHYSTTIGVDFKIKNVTREDYLASLNCAKQKHVKDNYLAIQLPLTCLFARFRAIVSSFYRGANGLIIVFDVCDLTSFERVPYWIDEASRYGDPSCIKLLVGNKVDKVNDRQVTSAQAQSLADQFGMQYIETSAKEAHNVHAVFDVMADTIVRSKRQLNYVMAPDVMTQSFRLDSKDVTPVYSCYTGSGYCY</sequence>
<dbReference type="InterPro" id="IPR050227">
    <property type="entry name" value="Rab"/>
</dbReference>
<dbReference type="CDD" id="cd00154">
    <property type="entry name" value="Rab"/>
    <property type="match status" value="1"/>
</dbReference>
<proteinExistence type="predicted"/>
<dbReference type="InterPro" id="IPR001806">
    <property type="entry name" value="Small_GTPase"/>
</dbReference>
<dbReference type="GO" id="GO:0005525">
    <property type="term" value="F:GTP binding"/>
    <property type="evidence" value="ECO:0007669"/>
    <property type="project" value="UniProtKB-KW"/>
</dbReference>
<protein>
    <recommendedName>
        <fullName evidence="5">SOCS box domain-containing protein</fullName>
    </recommendedName>
</protein>
<dbReference type="Gene3D" id="3.40.50.300">
    <property type="entry name" value="P-loop containing nucleotide triphosphate hydrolases"/>
    <property type="match status" value="1"/>
</dbReference>
<dbReference type="STRING" id="6526.A0A2C9JT05"/>
<dbReference type="Pfam" id="PF00071">
    <property type="entry name" value="Ras"/>
    <property type="match status" value="1"/>
</dbReference>
<evidence type="ECO:0000313" key="3">
    <source>
        <dbReference type="EnsemblMetazoa" id="BGLB007570-PB"/>
    </source>
</evidence>
<dbReference type="InterPro" id="IPR027417">
    <property type="entry name" value="P-loop_NTPase"/>
</dbReference>
<dbReference type="OrthoDB" id="6047969at2759"/>
<organism evidence="3 4">
    <name type="scientific">Biomphalaria glabrata</name>
    <name type="common">Bloodfluke planorb</name>
    <name type="synonym">Freshwater snail</name>
    <dbReference type="NCBI Taxonomy" id="6526"/>
    <lineage>
        <taxon>Eukaryota</taxon>
        <taxon>Metazoa</taxon>
        <taxon>Spiralia</taxon>
        <taxon>Lophotrochozoa</taxon>
        <taxon>Mollusca</taxon>
        <taxon>Gastropoda</taxon>
        <taxon>Heterobranchia</taxon>
        <taxon>Euthyneura</taxon>
        <taxon>Panpulmonata</taxon>
        <taxon>Hygrophila</taxon>
        <taxon>Lymnaeoidea</taxon>
        <taxon>Planorbidae</taxon>
        <taxon>Biomphalaria</taxon>
    </lineage>
</organism>
<reference evidence="3" key="1">
    <citation type="submission" date="2020-05" db="UniProtKB">
        <authorList>
            <consortium name="EnsemblMetazoa"/>
        </authorList>
    </citation>
    <scope>IDENTIFICATION</scope>
    <source>
        <strain evidence="3">BB02</strain>
    </source>
</reference>
<dbReference type="VEuPathDB" id="VectorBase:BGLB007570"/>
<evidence type="ECO:0000313" key="4">
    <source>
        <dbReference type="Proteomes" id="UP000076420"/>
    </source>
</evidence>
<keyword evidence="2" id="KW-0342">GTP-binding</keyword>
<keyword evidence="1" id="KW-0547">Nucleotide-binding</keyword>
<dbReference type="PROSITE" id="PS51421">
    <property type="entry name" value="RAS"/>
    <property type="match status" value="1"/>
</dbReference>
<dbReference type="KEGG" id="bgt:106066891"/>
<evidence type="ECO:0008006" key="5">
    <source>
        <dbReference type="Google" id="ProtNLM"/>
    </source>
</evidence>
<dbReference type="SMART" id="SM00174">
    <property type="entry name" value="RHO"/>
    <property type="match status" value="1"/>
</dbReference>
<evidence type="ECO:0000256" key="1">
    <source>
        <dbReference type="ARBA" id="ARBA00022741"/>
    </source>
</evidence>